<keyword evidence="10" id="KW-1185">Reference proteome</keyword>
<keyword evidence="4" id="KW-0238">DNA-binding</keyword>
<feature type="domain" description="CXXC-type" evidence="8">
    <location>
        <begin position="895"/>
        <end position="939"/>
    </location>
</feature>
<dbReference type="SUPFAM" id="SSF57903">
    <property type="entry name" value="FYVE/PHD zinc finger"/>
    <property type="match status" value="4"/>
</dbReference>
<feature type="region of interest" description="Disordered" evidence="6">
    <location>
        <begin position="1732"/>
        <end position="1755"/>
    </location>
</feature>
<dbReference type="PROSITE" id="PS01359">
    <property type="entry name" value="ZF_PHD_1"/>
    <property type="match status" value="2"/>
</dbReference>
<dbReference type="InterPro" id="IPR002857">
    <property type="entry name" value="Znf_CXXC"/>
</dbReference>
<feature type="domain" description="CXXC-type" evidence="8">
    <location>
        <begin position="1041"/>
        <end position="1089"/>
    </location>
</feature>
<keyword evidence="1" id="KW-0479">Metal-binding</keyword>
<evidence type="ECO:0000256" key="5">
    <source>
        <dbReference type="PROSITE-ProRule" id="PRU00509"/>
    </source>
</evidence>
<dbReference type="GO" id="GO:0008270">
    <property type="term" value="F:zinc ion binding"/>
    <property type="evidence" value="ECO:0007669"/>
    <property type="project" value="UniProtKB-KW"/>
</dbReference>
<feature type="domain" description="PHD-type" evidence="7">
    <location>
        <begin position="370"/>
        <end position="420"/>
    </location>
</feature>
<organism evidence="9 10">
    <name type="scientific">Meganyctiphanes norvegica</name>
    <name type="common">Northern krill</name>
    <name type="synonym">Thysanopoda norvegica</name>
    <dbReference type="NCBI Taxonomy" id="48144"/>
    <lineage>
        <taxon>Eukaryota</taxon>
        <taxon>Metazoa</taxon>
        <taxon>Ecdysozoa</taxon>
        <taxon>Arthropoda</taxon>
        <taxon>Crustacea</taxon>
        <taxon>Multicrustacea</taxon>
        <taxon>Malacostraca</taxon>
        <taxon>Eumalacostraca</taxon>
        <taxon>Eucarida</taxon>
        <taxon>Euphausiacea</taxon>
        <taxon>Euphausiidae</taxon>
        <taxon>Meganyctiphanes</taxon>
    </lineage>
</organism>
<dbReference type="InterPro" id="IPR019787">
    <property type="entry name" value="Znf_PHD-finger"/>
</dbReference>
<protein>
    <submittedName>
        <fullName evidence="9">Uncharacterized protein</fullName>
    </submittedName>
</protein>
<evidence type="ECO:0000259" key="7">
    <source>
        <dbReference type="PROSITE" id="PS50016"/>
    </source>
</evidence>
<evidence type="ECO:0000256" key="4">
    <source>
        <dbReference type="ARBA" id="ARBA00023125"/>
    </source>
</evidence>
<dbReference type="Gene3D" id="3.30.40.10">
    <property type="entry name" value="Zinc/RING finger domain, C3HC4 (zinc finger)"/>
    <property type="match status" value="4"/>
</dbReference>
<reference evidence="9 10" key="1">
    <citation type="submission" date="2024-05" db="EMBL/GenBank/DDBJ databases">
        <authorList>
            <person name="Wallberg A."/>
        </authorList>
    </citation>
    <scope>NUCLEOTIDE SEQUENCE [LARGE SCALE GENOMIC DNA]</scope>
</reference>
<dbReference type="Proteomes" id="UP001497623">
    <property type="component" value="Unassembled WGS sequence"/>
</dbReference>
<dbReference type="InterPro" id="IPR011011">
    <property type="entry name" value="Znf_FYVE_PHD"/>
</dbReference>
<accession>A0AAV2PP23</accession>
<dbReference type="PROSITE" id="PS50016">
    <property type="entry name" value="ZF_PHD_2"/>
    <property type="match status" value="3"/>
</dbReference>
<evidence type="ECO:0000256" key="2">
    <source>
        <dbReference type="ARBA" id="ARBA00022771"/>
    </source>
</evidence>
<name>A0AAV2PP23_MEGNR</name>
<comment type="caution">
    <text evidence="9">The sequence shown here is derived from an EMBL/GenBank/DDBJ whole genome shotgun (WGS) entry which is preliminary data.</text>
</comment>
<dbReference type="CDD" id="cd15489">
    <property type="entry name" value="PHD_SF"/>
    <property type="match status" value="1"/>
</dbReference>
<keyword evidence="2 5" id="KW-0863">Zinc-finger</keyword>
<dbReference type="InterPro" id="IPR013083">
    <property type="entry name" value="Znf_RING/FYVE/PHD"/>
</dbReference>
<dbReference type="CDD" id="cd15517">
    <property type="entry name" value="PHD_TCF19_like"/>
    <property type="match status" value="1"/>
</dbReference>
<feature type="region of interest" description="Disordered" evidence="6">
    <location>
        <begin position="1555"/>
        <end position="1588"/>
    </location>
</feature>
<evidence type="ECO:0000313" key="10">
    <source>
        <dbReference type="Proteomes" id="UP001497623"/>
    </source>
</evidence>
<proteinExistence type="predicted"/>
<feature type="domain" description="PHD-type" evidence="7">
    <location>
        <begin position="1253"/>
        <end position="1307"/>
    </location>
</feature>
<evidence type="ECO:0000256" key="3">
    <source>
        <dbReference type="ARBA" id="ARBA00022833"/>
    </source>
</evidence>
<evidence type="ECO:0000256" key="6">
    <source>
        <dbReference type="SAM" id="MobiDB-lite"/>
    </source>
</evidence>
<evidence type="ECO:0000313" key="9">
    <source>
        <dbReference type="EMBL" id="CAL4060467.1"/>
    </source>
</evidence>
<dbReference type="Pfam" id="PF00628">
    <property type="entry name" value="PHD"/>
    <property type="match status" value="1"/>
</dbReference>
<dbReference type="PROSITE" id="PS51058">
    <property type="entry name" value="ZF_CXXC"/>
    <property type="match status" value="2"/>
</dbReference>
<dbReference type="SMART" id="SM00249">
    <property type="entry name" value="PHD"/>
    <property type="match status" value="6"/>
</dbReference>
<evidence type="ECO:0000256" key="1">
    <source>
        <dbReference type="ARBA" id="ARBA00022723"/>
    </source>
</evidence>
<dbReference type="InterPro" id="IPR001965">
    <property type="entry name" value="Znf_PHD"/>
</dbReference>
<dbReference type="GO" id="GO:0003677">
    <property type="term" value="F:DNA binding"/>
    <property type="evidence" value="ECO:0007669"/>
    <property type="project" value="UniProtKB-KW"/>
</dbReference>
<gene>
    <name evidence="9" type="ORF">MNOR_LOCUS1395</name>
</gene>
<dbReference type="InterPro" id="IPR019786">
    <property type="entry name" value="Zinc_finger_PHD-type_CS"/>
</dbReference>
<sequence>VSGMNTLTLTENCVLSRKKGCLENNFESRNHNSCKLPKKSSAFALSTTNIIPPTNGNTFSRNDPQQDENYQIEDDFLTATSKEADDKVCINCLFEYGDDDMWLKCSICFFSLHKHCSVRFDKDGTLICPPCSLKQKSASSGSYSKSVKKTVVFEKNSTSLLVGSQNSNKIVNTCCVSCNKREPELDLKVCNYCKSLVHSHCSIPQRTSWKCLKCFSEQSNGKGNNIDDKLDDKSSEALKSNKDNSICLITKKDKNEHEDSNSKRFFCPKCKKNDSQIYMIKCTSCNSWTHPKCSYLVQPNQKKYKLGPWNISKCQTCYEKMSNKQIYSIYDEKVFSDNKYKNIVESISNDVINPSISKNKKVQERLHNQSIHCQVCKKGGKKSLIECGFCKDTIHKLCGNFFMEGSAKAMKWHCPLCFNVNPIKYDPIFCHNMTYLIDQVNYECESQKYLTKEEEEELVLQILRNFYKSRIIITNFQTLLLSFVKSKDGPINQVRVTYDDDWKWRFMNRHPILKEIVSVKDIDNEVGSLAPKINTKKQIKEAKILADVDVKKEVEITPLKEREQFCAIVNQLPKTKSNNSSKQKLTGPEIGTEVIIKKEITEMESSTEQQISFAITNELRKSIQVEFLSSKVEEEISLDKDTLSTTVEDENSLDEETLSSTETLSLLNSIEKTDKFKQNNANVESVSSVVTNFKRNSLNVEGNEFDDDFNMPKNTLNQNNLKTNQSVILNDFNICKQKKFNYQLKCSIRCGNECKRALIKPLHEEQNEYNNQTLLIKLEKLPLELCETVEGRKHLVSRSFDKQNDDGTIACVGCETNSGSMNSWLGCDSCKSWWHIKCAGLPTTLTKRQIQEMDWYCPTCKKADELISRRESVIQKEYSSTKESRPFTKNNWPLNILNVIKRCRNCKNCHQILPCGICMNCKDNHPKDLKRVCEQKKCTNPQIRVKELVIYKKCKDMTQSEFPELLQLSKCCTKCKGCTTPFCGKCINCKRQGMIEGSKRVCIRKKCLNPIVELNSFLTCKTVDLNLKESVINALKCDQRFSLNQIPSCGSCEDCRKPNCGLCQFCQEVQFSFDKERCRIKHCMNKRCILTVKNVGKFIYDDRNPLSYGHSSESDEKKSNKMVTADPMGIFTMTEEAGNVDIDADIINSRAINEARKSQDSNANQKTEECIPKEQLSENQTETLNYSKSIDGLFNDDVSDLPIFNHFLLSQGNMETAKNHSDLSKREKDKMIDINSYNLEIYDSSEVLEEEDTVACEGCSRHEGSVYWICCDGCDGWWHRKCAGIAEDTTDEKIHEMLWNCPTCVAHAFLSANKGKCETSIQAQNKECGNKFKISVGDVSIKKNKGKKNISEKYRARNEILVDMQEKLQNTTKWDKTSLKMQSSSERVEKSDCHVTCNENNSIDKIREYDKYKLENNEIDDYEHCFECKTASVICTDYNDYYKILQKLQAERLKRKRNLKVMKIVKDDKSPAILEEKEISIYNISKIICGKTISYSETTQKMYSKDIRNSSNEIDILLNKSVVKESCVEREKCDANCTDVNKHCDETNIKSKYIEDNENSNGSSSNDLNQEFNNKKTEINEKQKRKRDGVIKNNDINIHTCDDNISEQSLLKFDLMTKETNTNTNKGNVDRINKETNMNQLNEGNHLNKETSTNELNEGDLINKETSANAFNEEGDLINKKTGINELNKNNYLIIKETSTIELNEGNDNLINKQTITNKLNEGHDDLINKETSTNKLNEGNDDTINKETNTNKLNEENDDLINKETNTNKLNEENDLINKETNTNKLNEGIII</sequence>
<feature type="non-terminal residue" evidence="9">
    <location>
        <position position="1"/>
    </location>
</feature>
<dbReference type="EMBL" id="CAXKWB010000371">
    <property type="protein sequence ID" value="CAL4060467.1"/>
    <property type="molecule type" value="Genomic_DNA"/>
</dbReference>
<evidence type="ECO:0000259" key="8">
    <source>
        <dbReference type="PROSITE" id="PS51058"/>
    </source>
</evidence>
<feature type="compositionally biased region" description="Basic and acidic residues" evidence="6">
    <location>
        <begin position="1573"/>
        <end position="1582"/>
    </location>
</feature>
<keyword evidence="3" id="KW-0862">Zinc</keyword>
<feature type="domain" description="PHD-type" evidence="7">
    <location>
        <begin position="808"/>
        <end position="863"/>
    </location>
</feature>